<feature type="domain" description="FAD-binding oxidoreductase/transferase type 4 C-terminal" evidence="3">
    <location>
        <begin position="5"/>
        <end position="40"/>
    </location>
</feature>
<dbReference type="InterPro" id="IPR004113">
    <property type="entry name" value="FAD-bd_oxidored_4_C"/>
</dbReference>
<dbReference type="SUPFAM" id="SSF55103">
    <property type="entry name" value="FAD-linked oxidases, C-terminal domain"/>
    <property type="match status" value="1"/>
</dbReference>
<proteinExistence type="predicted"/>
<evidence type="ECO:0000256" key="1">
    <source>
        <dbReference type="ARBA" id="ARBA00022630"/>
    </source>
</evidence>
<accession>A0ABX1JT63</accession>
<evidence type="ECO:0000259" key="3">
    <source>
        <dbReference type="Pfam" id="PF02913"/>
    </source>
</evidence>
<evidence type="ECO:0000256" key="2">
    <source>
        <dbReference type="ARBA" id="ARBA00022827"/>
    </source>
</evidence>
<keyword evidence="1" id="KW-0285">Flavoprotein</keyword>
<keyword evidence="5" id="KW-1185">Reference proteome</keyword>
<dbReference type="InterPro" id="IPR016164">
    <property type="entry name" value="FAD-linked_Oxase-like_C"/>
</dbReference>
<keyword evidence="2" id="KW-0274">FAD</keyword>
<name>A0ABX1JT63_9MICC</name>
<dbReference type="Proteomes" id="UP000523795">
    <property type="component" value="Unassembled WGS sequence"/>
</dbReference>
<sequence>MGGSVRAALRMGGTITGEHGVGPFKRRWLGWERQAEVLELTPRKD</sequence>
<dbReference type="Pfam" id="PF02913">
    <property type="entry name" value="FAD-oxidase_C"/>
    <property type="match status" value="1"/>
</dbReference>
<evidence type="ECO:0000313" key="4">
    <source>
        <dbReference type="EMBL" id="NKX50972.1"/>
    </source>
</evidence>
<comment type="caution">
    <text evidence="4">The sequence shown here is derived from an EMBL/GenBank/DDBJ whole genome shotgun (WGS) entry which is preliminary data.</text>
</comment>
<dbReference type="EMBL" id="JAAZSR010000152">
    <property type="protein sequence ID" value="NKX50972.1"/>
    <property type="molecule type" value="Genomic_DNA"/>
</dbReference>
<protein>
    <recommendedName>
        <fullName evidence="3">FAD-binding oxidoreductase/transferase type 4 C-terminal domain-containing protein</fullName>
    </recommendedName>
</protein>
<reference evidence="4 5" key="1">
    <citation type="submission" date="2020-04" db="EMBL/GenBank/DDBJ databases">
        <authorList>
            <person name="Liu S."/>
        </authorList>
    </citation>
    <scope>NUCLEOTIDE SEQUENCE [LARGE SCALE GENOMIC DNA]</scope>
    <source>
        <strain evidence="4 5">CGMCC 1.15091</strain>
    </source>
</reference>
<evidence type="ECO:0000313" key="5">
    <source>
        <dbReference type="Proteomes" id="UP000523795"/>
    </source>
</evidence>
<organism evidence="4 5">
    <name type="scientific">Arthrobacter deserti</name>
    <dbReference type="NCBI Taxonomy" id="1742687"/>
    <lineage>
        <taxon>Bacteria</taxon>
        <taxon>Bacillati</taxon>
        <taxon>Actinomycetota</taxon>
        <taxon>Actinomycetes</taxon>
        <taxon>Micrococcales</taxon>
        <taxon>Micrococcaceae</taxon>
        <taxon>Arthrobacter</taxon>
    </lineage>
</organism>
<gene>
    <name evidence="4" type="ORF">HER39_10440</name>
</gene>